<comment type="caution">
    <text evidence="2">The sequence shown here is derived from an EMBL/GenBank/DDBJ whole genome shotgun (WGS) entry which is preliminary data.</text>
</comment>
<accession>A0A9W7WAK2</accession>
<keyword evidence="2" id="KW-0675">Receptor</keyword>
<reference evidence="2" key="1">
    <citation type="submission" date="2021-02" db="EMBL/GenBank/DDBJ databases">
        <title>Comparative genomics reveals that relaxation of natural selection precedes convergent phenotypic evolution of cavefish.</title>
        <authorList>
            <person name="Peng Z."/>
        </authorList>
    </citation>
    <scope>NUCLEOTIDE SEQUENCE</scope>
    <source>
        <tissue evidence="2">Muscle</tissue>
    </source>
</reference>
<dbReference type="PANTHER" id="PTHR21063">
    <property type="entry name" value="LFA-3"/>
    <property type="match status" value="1"/>
</dbReference>
<evidence type="ECO:0000259" key="1">
    <source>
        <dbReference type="PROSITE" id="PS50835"/>
    </source>
</evidence>
<keyword evidence="3" id="KW-1185">Reference proteome</keyword>
<dbReference type="InterPro" id="IPR007110">
    <property type="entry name" value="Ig-like_dom"/>
</dbReference>
<evidence type="ECO:0000313" key="3">
    <source>
        <dbReference type="Proteomes" id="UP001059041"/>
    </source>
</evidence>
<sequence length="250" mass="27253">MCCLYFCSPGVFGAGEVKSVSVTEGHSVTLHTNVTELKKDDVMLWKFGPKDVLIAQISSKESEIYNDAYGRFRDRLKLDTQTGSLTITNIRITDSGLYKLITTRTDTPLKNFNITVYARLPVPVITSVSQQNVSSPKGSLSSKCVLLCSVMNVTHASLSWYKGKRSLSSIGVSEFNISLSLPLELECLDDSYSCVVNNPIANQTQHLNVTDLCQPCSEHCCGTTEAAIRLVISALVSLAIVAVLVYDISS</sequence>
<proteinExistence type="predicted"/>
<dbReference type="PROSITE" id="PS50835">
    <property type="entry name" value="IG_LIKE"/>
    <property type="match status" value="1"/>
</dbReference>
<dbReference type="InterPro" id="IPR003599">
    <property type="entry name" value="Ig_sub"/>
</dbReference>
<dbReference type="Gene3D" id="2.60.40.10">
    <property type="entry name" value="Immunoglobulins"/>
    <property type="match status" value="2"/>
</dbReference>
<organism evidence="2 3">
    <name type="scientific">Triplophysa rosa</name>
    <name type="common">Cave loach</name>
    <dbReference type="NCBI Taxonomy" id="992332"/>
    <lineage>
        <taxon>Eukaryota</taxon>
        <taxon>Metazoa</taxon>
        <taxon>Chordata</taxon>
        <taxon>Craniata</taxon>
        <taxon>Vertebrata</taxon>
        <taxon>Euteleostomi</taxon>
        <taxon>Actinopterygii</taxon>
        <taxon>Neopterygii</taxon>
        <taxon>Teleostei</taxon>
        <taxon>Ostariophysi</taxon>
        <taxon>Cypriniformes</taxon>
        <taxon>Nemacheilidae</taxon>
        <taxon>Triplophysa</taxon>
    </lineage>
</organism>
<dbReference type="Proteomes" id="UP001059041">
    <property type="component" value="Linkage Group LG25"/>
</dbReference>
<name>A0A9W7WAK2_TRIRA</name>
<protein>
    <submittedName>
        <fullName evidence="2">Natural killer cell receptor 2B4-like</fullName>
    </submittedName>
</protein>
<dbReference type="PANTHER" id="PTHR21063:SF4">
    <property type="entry name" value="CD48 ANTIGEN-RELATED"/>
    <property type="match status" value="1"/>
</dbReference>
<dbReference type="FunFam" id="2.60.40.10:FF:002431">
    <property type="entry name" value="Si:ch211-222k6.3"/>
    <property type="match status" value="1"/>
</dbReference>
<feature type="domain" description="Ig-like" evidence="1">
    <location>
        <begin position="123"/>
        <end position="210"/>
    </location>
</feature>
<evidence type="ECO:0000313" key="2">
    <source>
        <dbReference type="EMBL" id="KAI7791058.1"/>
    </source>
</evidence>
<dbReference type="Pfam" id="PF07686">
    <property type="entry name" value="V-set"/>
    <property type="match status" value="1"/>
</dbReference>
<dbReference type="InterPro" id="IPR013106">
    <property type="entry name" value="Ig_V-set"/>
</dbReference>
<dbReference type="InterPro" id="IPR013783">
    <property type="entry name" value="Ig-like_fold"/>
</dbReference>
<gene>
    <name evidence="2" type="ORF">IRJ41_008365</name>
</gene>
<dbReference type="AlphaFoldDB" id="A0A9W7WAK2"/>
<dbReference type="SUPFAM" id="SSF48726">
    <property type="entry name" value="Immunoglobulin"/>
    <property type="match status" value="2"/>
</dbReference>
<dbReference type="InterPro" id="IPR036179">
    <property type="entry name" value="Ig-like_dom_sf"/>
</dbReference>
<dbReference type="SMART" id="SM00409">
    <property type="entry name" value="IG"/>
    <property type="match status" value="1"/>
</dbReference>
<dbReference type="EMBL" id="JAFHDT010000025">
    <property type="protein sequence ID" value="KAI7791058.1"/>
    <property type="molecule type" value="Genomic_DNA"/>
</dbReference>